<dbReference type="InterPro" id="IPR048367">
    <property type="entry name" value="TNP-like_RNaseH_C"/>
</dbReference>
<sequence>MIVVGKQKMQIFQRSILMQITSMRMLFNDMKEKHHISYISTYKLNQDLLENFFSQLRQTGGAYDHPSRRSCIHRIRLMILGWSPTCLKNVTNNPDNNESDVYATSTQN</sequence>
<evidence type="ECO:0000313" key="3">
    <source>
        <dbReference type="Proteomes" id="UP000075884"/>
    </source>
</evidence>
<dbReference type="Proteomes" id="UP000075884">
    <property type="component" value="Unassembled WGS sequence"/>
</dbReference>
<keyword evidence="3" id="KW-1185">Reference proteome</keyword>
<dbReference type="Pfam" id="PF21789">
    <property type="entry name" value="TNP-like_RNaseH_C"/>
    <property type="match status" value="1"/>
</dbReference>
<proteinExistence type="predicted"/>
<evidence type="ECO:0000313" key="2">
    <source>
        <dbReference type="EnsemblMetazoa" id="ADIR001989-PA"/>
    </source>
</evidence>
<reference evidence="2" key="2">
    <citation type="submission" date="2020-05" db="UniProtKB">
        <authorList>
            <consortium name="EnsemblMetazoa"/>
        </authorList>
    </citation>
    <scope>IDENTIFICATION</scope>
    <source>
        <strain evidence="2">WRAIR2</strain>
    </source>
</reference>
<accession>A0A182N2X7</accession>
<feature type="domain" description="Transposable element P transposase-like RNase H C-terminal" evidence="1">
    <location>
        <begin position="42"/>
        <end position="67"/>
    </location>
</feature>
<reference evidence="3" key="1">
    <citation type="submission" date="2013-03" db="EMBL/GenBank/DDBJ databases">
        <title>The Genome Sequence of Anopheles dirus WRAIR2.</title>
        <authorList>
            <consortium name="The Broad Institute Genomics Platform"/>
            <person name="Neafsey D.E."/>
            <person name="Walton C."/>
            <person name="Walker B."/>
            <person name="Young S.K."/>
            <person name="Zeng Q."/>
            <person name="Gargeya S."/>
            <person name="Fitzgerald M."/>
            <person name="Haas B."/>
            <person name="Abouelleil A."/>
            <person name="Allen A.W."/>
            <person name="Alvarado L."/>
            <person name="Arachchi H.M."/>
            <person name="Berlin A.M."/>
            <person name="Chapman S.B."/>
            <person name="Gainer-Dewar J."/>
            <person name="Goldberg J."/>
            <person name="Griggs A."/>
            <person name="Gujja S."/>
            <person name="Hansen M."/>
            <person name="Howarth C."/>
            <person name="Imamovic A."/>
            <person name="Ireland A."/>
            <person name="Larimer J."/>
            <person name="McCowan C."/>
            <person name="Murphy C."/>
            <person name="Pearson M."/>
            <person name="Poon T.W."/>
            <person name="Priest M."/>
            <person name="Roberts A."/>
            <person name="Saif S."/>
            <person name="Shea T."/>
            <person name="Sisk P."/>
            <person name="Sykes S."/>
            <person name="Wortman J."/>
            <person name="Nusbaum C."/>
            <person name="Birren B."/>
        </authorList>
    </citation>
    <scope>NUCLEOTIDE SEQUENCE [LARGE SCALE GENOMIC DNA]</scope>
    <source>
        <strain evidence="3">WRAIR2</strain>
    </source>
</reference>
<dbReference type="AlphaFoldDB" id="A0A182N2X7"/>
<dbReference type="STRING" id="7168.A0A182N2X7"/>
<protein>
    <recommendedName>
        <fullName evidence="1">Transposable element P transposase-like RNase H C-terminal domain-containing protein</fullName>
    </recommendedName>
</protein>
<organism evidence="2 3">
    <name type="scientific">Anopheles dirus</name>
    <dbReference type="NCBI Taxonomy" id="7168"/>
    <lineage>
        <taxon>Eukaryota</taxon>
        <taxon>Metazoa</taxon>
        <taxon>Ecdysozoa</taxon>
        <taxon>Arthropoda</taxon>
        <taxon>Hexapoda</taxon>
        <taxon>Insecta</taxon>
        <taxon>Pterygota</taxon>
        <taxon>Neoptera</taxon>
        <taxon>Endopterygota</taxon>
        <taxon>Diptera</taxon>
        <taxon>Nematocera</taxon>
        <taxon>Culicoidea</taxon>
        <taxon>Culicidae</taxon>
        <taxon>Anophelinae</taxon>
        <taxon>Anopheles</taxon>
    </lineage>
</organism>
<dbReference type="VEuPathDB" id="VectorBase:ADIR001989"/>
<dbReference type="EnsemblMetazoa" id="ADIR001989-RA">
    <property type="protein sequence ID" value="ADIR001989-PA"/>
    <property type="gene ID" value="ADIR001989"/>
</dbReference>
<evidence type="ECO:0000259" key="1">
    <source>
        <dbReference type="Pfam" id="PF21789"/>
    </source>
</evidence>
<name>A0A182N2X7_9DIPT</name>